<dbReference type="PANTHER" id="PTHR22789">
    <property type="entry name" value="FUCULOSE PHOSPHATE ALDOLASE"/>
    <property type="match status" value="1"/>
</dbReference>
<keyword evidence="2" id="KW-0479">Metal-binding</keyword>
<dbReference type="SUPFAM" id="SSF118196">
    <property type="entry name" value="YaeB-like"/>
    <property type="match status" value="1"/>
</dbReference>
<comment type="similarity">
    <text evidence="4">Belongs to the tRNA methyltransferase O family.</text>
</comment>
<keyword evidence="1" id="KW-0949">S-adenosyl-L-methionine</keyword>
<evidence type="ECO:0000256" key="1">
    <source>
        <dbReference type="ARBA" id="ARBA00022691"/>
    </source>
</evidence>
<dbReference type="InterPro" id="IPR001303">
    <property type="entry name" value="Aldolase_II/adducin_N"/>
</dbReference>
<dbReference type="InterPro" id="IPR036409">
    <property type="entry name" value="Aldolase_II/adducin_N_sf"/>
</dbReference>
<keyword evidence="7" id="KW-1185">Reference proteome</keyword>
<evidence type="ECO:0000259" key="5">
    <source>
        <dbReference type="PROSITE" id="PS51668"/>
    </source>
</evidence>
<dbReference type="KEGG" id="dfl:DFE_3215"/>
<dbReference type="NCBIfam" id="TIGR00104">
    <property type="entry name" value="tRNA_TsaA"/>
    <property type="match status" value="1"/>
</dbReference>
<dbReference type="PROSITE" id="PS51668">
    <property type="entry name" value="TSAA_2"/>
    <property type="match status" value="1"/>
</dbReference>
<feature type="domain" description="TsaA-like" evidence="5">
    <location>
        <begin position="5"/>
        <end position="137"/>
    </location>
</feature>
<dbReference type="InterPro" id="IPR050197">
    <property type="entry name" value="Aldolase_class_II_sugar_metab"/>
</dbReference>
<dbReference type="InterPro" id="IPR036413">
    <property type="entry name" value="YaeB-like_sf"/>
</dbReference>
<dbReference type="Gene3D" id="2.40.30.70">
    <property type="entry name" value="YaeB-like"/>
    <property type="match status" value="1"/>
</dbReference>
<dbReference type="InterPro" id="IPR023370">
    <property type="entry name" value="TrmO-like_N"/>
</dbReference>
<dbReference type="OrthoDB" id="9804309at2"/>
<organism evidence="6 7">
    <name type="scientific">Desulfovibrio ferrophilus</name>
    <dbReference type="NCBI Taxonomy" id="241368"/>
    <lineage>
        <taxon>Bacteria</taxon>
        <taxon>Pseudomonadati</taxon>
        <taxon>Thermodesulfobacteriota</taxon>
        <taxon>Desulfovibrionia</taxon>
        <taxon>Desulfovibrionales</taxon>
        <taxon>Desulfovibrionaceae</taxon>
        <taxon>Desulfovibrio</taxon>
    </lineage>
</organism>
<dbReference type="Gene3D" id="3.40.225.10">
    <property type="entry name" value="Class II aldolase/adducin N-terminal domain"/>
    <property type="match status" value="1"/>
</dbReference>
<name>A0A2Z6B376_9BACT</name>
<evidence type="ECO:0000256" key="4">
    <source>
        <dbReference type="ARBA" id="ARBA00033753"/>
    </source>
</evidence>
<dbReference type="CDD" id="cd09281">
    <property type="entry name" value="UPF0066"/>
    <property type="match status" value="1"/>
</dbReference>
<proteinExistence type="inferred from homology"/>
<dbReference type="GO" id="GO:0016832">
    <property type="term" value="F:aldehyde-lyase activity"/>
    <property type="evidence" value="ECO:0007669"/>
    <property type="project" value="TreeGrafter"/>
</dbReference>
<sequence length="329" mass="35531">MDTTLRIIGTVRSPLKRIQDCPKQYSENAPQAVISVDPAYATGVNNLKAGYDILLFSWLHKAQRDVLECHPRGDRNVPVRGIFSTRSPDRPNPIGLHHCRLLKVEGLELTVDRLEVLDGTPIVDIKPIAGETPGVENWGAGIPRAVGNEIREACTAAWNSGLFSGFNGNVSVRIADSMVITRSGAAKGRLKPGTLTVMDIETGHTTGPGKASSEAPVHLEIYRNVPETKAVAHTHPPHLLAHFMRLGTALVDLPLFEAGMYQKGLTEVPAMEPGTPDLGIAVGQAAKDYRSIFMANHGLVVHGDNLSDCLALSEELDSLAKIRLLLNSK</sequence>
<dbReference type="GO" id="GO:0005829">
    <property type="term" value="C:cytosol"/>
    <property type="evidence" value="ECO:0007669"/>
    <property type="project" value="TreeGrafter"/>
</dbReference>
<dbReference type="RefSeq" id="WP_126380937.1">
    <property type="nucleotide sequence ID" value="NZ_AP017378.1"/>
</dbReference>
<dbReference type="InterPro" id="IPR036414">
    <property type="entry name" value="YaeB_N_sf"/>
</dbReference>
<evidence type="ECO:0000256" key="2">
    <source>
        <dbReference type="ARBA" id="ARBA00022723"/>
    </source>
</evidence>
<dbReference type="Proteomes" id="UP000269883">
    <property type="component" value="Chromosome"/>
</dbReference>
<accession>A0A2Z6B376</accession>
<evidence type="ECO:0000313" key="6">
    <source>
        <dbReference type="EMBL" id="BBD09941.1"/>
    </source>
</evidence>
<dbReference type="SUPFAM" id="SSF53639">
    <property type="entry name" value="AraD/HMP-PK domain-like"/>
    <property type="match status" value="1"/>
</dbReference>
<dbReference type="GO" id="GO:0046872">
    <property type="term" value="F:metal ion binding"/>
    <property type="evidence" value="ECO:0007669"/>
    <property type="project" value="UniProtKB-KW"/>
</dbReference>
<dbReference type="EMBL" id="AP017378">
    <property type="protein sequence ID" value="BBD09941.1"/>
    <property type="molecule type" value="Genomic_DNA"/>
</dbReference>
<protein>
    <submittedName>
        <fullName evidence="6">Class II aldolase/adducin family protein</fullName>
    </submittedName>
</protein>
<gene>
    <name evidence="6" type="ORF">DFE_3215</name>
</gene>
<dbReference type="AlphaFoldDB" id="A0A2Z6B376"/>
<dbReference type="SMART" id="SM01007">
    <property type="entry name" value="Aldolase_II"/>
    <property type="match status" value="1"/>
</dbReference>
<evidence type="ECO:0000256" key="3">
    <source>
        <dbReference type="ARBA" id="ARBA00023239"/>
    </source>
</evidence>
<reference evidence="6 7" key="1">
    <citation type="journal article" date="2018" name="Sci. Adv.">
        <title>Multi-heme cytochromes provide a pathway for survival in energy-limited environments.</title>
        <authorList>
            <person name="Deng X."/>
            <person name="Dohmae N."/>
            <person name="Nealson K.H."/>
            <person name="Hashimoto K."/>
            <person name="Okamoto A."/>
        </authorList>
    </citation>
    <scope>NUCLEOTIDE SEQUENCE [LARGE SCALE GENOMIC DNA]</scope>
    <source>
        <strain evidence="6 7">IS5</strain>
    </source>
</reference>
<dbReference type="Pfam" id="PF01980">
    <property type="entry name" value="TrmO_N"/>
    <property type="match status" value="1"/>
</dbReference>
<evidence type="ECO:0000313" key="7">
    <source>
        <dbReference type="Proteomes" id="UP000269883"/>
    </source>
</evidence>
<keyword evidence="3" id="KW-0456">Lyase</keyword>
<dbReference type="Pfam" id="PF00596">
    <property type="entry name" value="Aldolase_II"/>
    <property type="match status" value="1"/>
</dbReference>
<dbReference type="GO" id="GO:0019323">
    <property type="term" value="P:pentose catabolic process"/>
    <property type="evidence" value="ECO:0007669"/>
    <property type="project" value="TreeGrafter"/>
</dbReference>
<dbReference type="PANTHER" id="PTHR22789:SF0">
    <property type="entry name" value="3-OXO-TETRONATE 4-PHOSPHATE DECARBOXYLASE-RELATED"/>
    <property type="match status" value="1"/>
</dbReference>